<feature type="domain" description="Ig-like" evidence="7">
    <location>
        <begin position="165"/>
        <end position="253"/>
    </location>
</feature>
<dbReference type="SMART" id="SM00409">
    <property type="entry name" value="IG"/>
    <property type="match status" value="3"/>
</dbReference>
<dbReference type="SMART" id="SM00408">
    <property type="entry name" value="IGc2"/>
    <property type="match status" value="3"/>
</dbReference>
<dbReference type="PROSITE" id="PS50835">
    <property type="entry name" value="IG_LIKE"/>
    <property type="match status" value="3"/>
</dbReference>
<dbReference type="FunFam" id="2.60.40.10:FF:000107">
    <property type="entry name" value="Myosin, light chain kinase a"/>
    <property type="match status" value="1"/>
</dbReference>
<feature type="domain" description="Ig-like" evidence="7">
    <location>
        <begin position="260"/>
        <end position="343"/>
    </location>
</feature>
<dbReference type="InterPro" id="IPR013098">
    <property type="entry name" value="Ig_I-set"/>
</dbReference>
<dbReference type="PANTHER" id="PTHR12231:SF253">
    <property type="entry name" value="DPR-INTERACTING PROTEIN ETA, ISOFORM B-RELATED"/>
    <property type="match status" value="1"/>
</dbReference>
<dbReference type="Pfam" id="PF07686">
    <property type="entry name" value="V-set"/>
    <property type="match status" value="1"/>
</dbReference>
<evidence type="ECO:0000256" key="6">
    <source>
        <dbReference type="SAM" id="SignalP"/>
    </source>
</evidence>
<dbReference type="EMBL" id="JARKIK010000086">
    <property type="protein sequence ID" value="KAK8724332.1"/>
    <property type="molecule type" value="Genomic_DNA"/>
</dbReference>
<evidence type="ECO:0000256" key="5">
    <source>
        <dbReference type="SAM" id="MobiDB-lite"/>
    </source>
</evidence>
<gene>
    <name evidence="9" type="ORF">OTU49_011333</name>
</gene>
<evidence type="ECO:0000313" key="10">
    <source>
        <dbReference type="Proteomes" id="UP001445076"/>
    </source>
</evidence>
<feature type="compositionally biased region" description="Low complexity" evidence="5">
    <location>
        <begin position="24"/>
        <end position="41"/>
    </location>
</feature>
<evidence type="ECO:0000256" key="2">
    <source>
        <dbReference type="ARBA" id="ARBA00022737"/>
    </source>
</evidence>
<dbReference type="Pfam" id="PF00041">
    <property type="entry name" value="fn3"/>
    <property type="match status" value="1"/>
</dbReference>
<proteinExistence type="predicted"/>
<reference evidence="9 10" key="1">
    <citation type="journal article" date="2024" name="BMC Genomics">
        <title>Genome assembly of redclaw crayfish (Cherax quadricarinatus) provides insights into its immune adaptation and hypoxia tolerance.</title>
        <authorList>
            <person name="Liu Z."/>
            <person name="Zheng J."/>
            <person name="Li H."/>
            <person name="Fang K."/>
            <person name="Wang S."/>
            <person name="He J."/>
            <person name="Zhou D."/>
            <person name="Weng S."/>
            <person name="Chi M."/>
            <person name="Gu Z."/>
            <person name="He J."/>
            <person name="Li F."/>
            <person name="Wang M."/>
        </authorList>
    </citation>
    <scope>NUCLEOTIDE SEQUENCE [LARGE SCALE GENOMIC DNA]</scope>
    <source>
        <strain evidence="9">ZL_2023a</strain>
    </source>
</reference>
<feature type="domain" description="Fibronectin type-III" evidence="8">
    <location>
        <begin position="347"/>
        <end position="451"/>
    </location>
</feature>
<dbReference type="SMART" id="SM00060">
    <property type="entry name" value="FN3"/>
    <property type="match status" value="1"/>
</dbReference>
<evidence type="ECO:0000259" key="8">
    <source>
        <dbReference type="PROSITE" id="PS50853"/>
    </source>
</evidence>
<dbReference type="InterPro" id="IPR013106">
    <property type="entry name" value="Ig_V-set"/>
</dbReference>
<keyword evidence="4" id="KW-0393">Immunoglobulin domain</keyword>
<evidence type="ECO:0000259" key="7">
    <source>
        <dbReference type="PROSITE" id="PS50835"/>
    </source>
</evidence>
<evidence type="ECO:0000256" key="3">
    <source>
        <dbReference type="ARBA" id="ARBA00023157"/>
    </source>
</evidence>
<dbReference type="GO" id="GO:0009653">
    <property type="term" value="P:anatomical structure morphogenesis"/>
    <property type="evidence" value="ECO:0007669"/>
    <property type="project" value="UniProtKB-ARBA"/>
</dbReference>
<dbReference type="InterPro" id="IPR003961">
    <property type="entry name" value="FN3_dom"/>
</dbReference>
<dbReference type="InterPro" id="IPR036116">
    <property type="entry name" value="FN3_sf"/>
</dbReference>
<dbReference type="InterPro" id="IPR013783">
    <property type="entry name" value="Ig-like_fold"/>
</dbReference>
<organism evidence="9 10">
    <name type="scientific">Cherax quadricarinatus</name>
    <name type="common">Australian red claw crayfish</name>
    <dbReference type="NCBI Taxonomy" id="27406"/>
    <lineage>
        <taxon>Eukaryota</taxon>
        <taxon>Metazoa</taxon>
        <taxon>Ecdysozoa</taxon>
        <taxon>Arthropoda</taxon>
        <taxon>Crustacea</taxon>
        <taxon>Multicrustacea</taxon>
        <taxon>Malacostraca</taxon>
        <taxon>Eumalacostraca</taxon>
        <taxon>Eucarida</taxon>
        <taxon>Decapoda</taxon>
        <taxon>Pleocyemata</taxon>
        <taxon>Astacidea</taxon>
        <taxon>Parastacoidea</taxon>
        <taxon>Parastacidae</taxon>
        <taxon>Cherax</taxon>
    </lineage>
</organism>
<dbReference type="SUPFAM" id="SSF49265">
    <property type="entry name" value="Fibronectin type III"/>
    <property type="match status" value="1"/>
</dbReference>
<keyword evidence="10" id="KW-1185">Reference proteome</keyword>
<dbReference type="SUPFAM" id="SSF48726">
    <property type="entry name" value="Immunoglobulin"/>
    <property type="match status" value="3"/>
</dbReference>
<accession>A0AAW0W5B8</accession>
<dbReference type="GO" id="GO:0030154">
    <property type="term" value="P:cell differentiation"/>
    <property type="evidence" value="ECO:0007669"/>
    <property type="project" value="UniProtKB-ARBA"/>
</dbReference>
<dbReference type="Pfam" id="PF07679">
    <property type="entry name" value="I-set"/>
    <property type="match status" value="1"/>
</dbReference>
<dbReference type="PANTHER" id="PTHR12231">
    <property type="entry name" value="CTX-RELATED TYPE I TRANSMEMBRANE PROTEIN"/>
    <property type="match status" value="1"/>
</dbReference>
<feature type="chain" id="PRO_5043598009" evidence="6">
    <location>
        <begin position="19"/>
        <end position="484"/>
    </location>
</feature>
<keyword evidence="1 6" id="KW-0732">Signal</keyword>
<dbReference type="CDD" id="cd00063">
    <property type="entry name" value="FN3"/>
    <property type="match status" value="1"/>
</dbReference>
<dbReference type="InterPro" id="IPR003599">
    <property type="entry name" value="Ig_sub"/>
</dbReference>
<evidence type="ECO:0000256" key="1">
    <source>
        <dbReference type="ARBA" id="ARBA00022729"/>
    </source>
</evidence>
<keyword evidence="3" id="KW-1015">Disulfide bond</keyword>
<feature type="region of interest" description="Disordered" evidence="5">
    <location>
        <begin position="22"/>
        <end position="64"/>
    </location>
</feature>
<dbReference type="Proteomes" id="UP001445076">
    <property type="component" value="Unassembled WGS sequence"/>
</dbReference>
<dbReference type="AlphaFoldDB" id="A0AAW0W5B8"/>
<evidence type="ECO:0000313" key="9">
    <source>
        <dbReference type="EMBL" id="KAK8724332.1"/>
    </source>
</evidence>
<dbReference type="Gene3D" id="2.60.40.10">
    <property type="entry name" value="Immunoglobulins"/>
    <property type="match status" value="4"/>
</dbReference>
<feature type="domain" description="Ig-like" evidence="7">
    <location>
        <begin position="48"/>
        <end position="152"/>
    </location>
</feature>
<dbReference type="Pfam" id="PF13927">
    <property type="entry name" value="Ig_3"/>
    <property type="match status" value="1"/>
</dbReference>
<dbReference type="CDD" id="cd00096">
    <property type="entry name" value="Ig"/>
    <property type="match status" value="1"/>
</dbReference>
<dbReference type="InterPro" id="IPR036179">
    <property type="entry name" value="Ig-like_dom_sf"/>
</dbReference>
<sequence>MKISVIFLSIIFLALSSAVDGSTGAVDGSTSAVGGSTGAVSSRRRASPQVLTSPGHFQGHPGDSITLPCSIKNVGSRRVNWVKGTSASGRRPIMQVKKARRKFIIPKPYRRIIREGKLGTAGTDLVIHHLTPEDTDSYTCSIARHRVTHTLQVLEAESVVEEPSPYIMVVYDPPTMRAYVVEGETTTLSCEANGHPAPTVLWRRQNEEQVLSEGPTLHLVNIRREDAGYYFCSASNGVLDPQERAFYLQVKLSADVWVEAEVSKVVVASEERRALLTCQIKGHPKPKVTWYTDEGPVYNDTGHYFFSKDDLYYLQLENMTPLALGDYKCRAHNEAGEDSATITVEATPGPVQVLEASPTSTYGLYNITWEVESLAPVDYYFVSYNQEGSSEVERRTVSATPQINRSGTHYTESTLVDLTPGITYHLTVRAVAKGHLPGLPMEENFFFTASDPASAHEMSDGTWNLLKSALTVISRLPKVVRDMQ</sequence>
<feature type="signal peptide" evidence="6">
    <location>
        <begin position="1"/>
        <end position="18"/>
    </location>
</feature>
<comment type="caution">
    <text evidence="9">The sequence shown here is derived from an EMBL/GenBank/DDBJ whole genome shotgun (WGS) entry which is preliminary data.</text>
</comment>
<dbReference type="PROSITE" id="PS50853">
    <property type="entry name" value="FN3"/>
    <property type="match status" value="1"/>
</dbReference>
<dbReference type="InterPro" id="IPR007110">
    <property type="entry name" value="Ig-like_dom"/>
</dbReference>
<evidence type="ECO:0000256" key="4">
    <source>
        <dbReference type="ARBA" id="ARBA00023319"/>
    </source>
</evidence>
<protein>
    <submittedName>
        <fullName evidence="9">Uncharacterized protein</fullName>
    </submittedName>
</protein>
<name>A0AAW0W5B8_CHEQU</name>
<dbReference type="InterPro" id="IPR051170">
    <property type="entry name" value="Neural/epithelial_adhesion"/>
</dbReference>
<keyword evidence="2" id="KW-0677">Repeat</keyword>
<dbReference type="InterPro" id="IPR003598">
    <property type="entry name" value="Ig_sub2"/>
</dbReference>